<dbReference type="Proteomes" id="UP000027135">
    <property type="component" value="Unassembled WGS sequence"/>
</dbReference>
<keyword evidence="2" id="KW-1185">Reference proteome</keyword>
<evidence type="ECO:0000313" key="1">
    <source>
        <dbReference type="EMBL" id="KDR08482.1"/>
    </source>
</evidence>
<reference evidence="1 2" key="1">
    <citation type="journal article" date="2014" name="Nat. Commun.">
        <title>Molecular traces of alternative social organization in a termite genome.</title>
        <authorList>
            <person name="Terrapon N."/>
            <person name="Li C."/>
            <person name="Robertson H.M."/>
            <person name="Ji L."/>
            <person name="Meng X."/>
            <person name="Booth W."/>
            <person name="Chen Z."/>
            <person name="Childers C.P."/>
            <person name="Glastad K.M."/>
            <person name="Gokhale K."/>
            <person name="Gowin J."/>
            <person name="Gronenberg W."/>
            <person name="Hermansen R.A."/>
            <person name="Hu H."/>
            <person name="Hunt B.G."/>
            <person name="Huylmans A.K."/>
            <person name="Khalil S.M."/>
            <person name="Mitchell R.D."/>
            <person name="Munoz-Torres M.C."/>
            <person name="Mustard J.A."/>
            <person name="Pan H."/>
            <person name="Reese J.T."/>
            <person name="Scharf M.E."/>
            <person name="Sun F."/>
            <person name="Vogel H."/>
            <person name="Xiao J."/>
            <person name="Yang W."/>
            <person name="Yang Z."/>
            <person name="Yang Z."/>
            <person name="Zhou J."/>
            <person name="Zhu J."/>
            <person name="Brent C.S."/>
            <person name="Elsik C.G."/>
            <person name="Goodisman M.A."/>
            <person name="Liberles D.A."/>
            <person name="Roe R.M."/>
            <person name="Vargo E.L."/>
            <person name="Vilcinskas A."/>
            <person name="Wang J."/>
            <person name="Bornberg-Bauer E."/>
            <person name="Korb J."/>
            <person name="Zhang G."/>
            <person name="Liebig J."/>
        </authorList>
    </citation>
    <scope>NUCLEOTIDE SEQUENCE [LARGE SCALE GENOMIC DNA]</scope>
    <source>
        <tissue evidence="1">Whole organism</tissue>
    </source>
</reference>
<evidence type="ECO:0000313" key="2">
    <source>
        <dbReference type="Proteomes" id="UP000027135"/>
    </source>
</evidence>
<protein>
    <submittedName>
        <fullName evidence="1">Uncharacterized protein</fullName>
    </submittedName>
</protein>
<sequence>METFYNFTAVFDLCTTSRNTLTALISNCNCSCVHGVEPFLLLPVVPEPPPQERVADSISSCRSRSMRRSVSSIA</sequence>
<dbReference type="InParanoid" id="A0A067QVK0"/>
<accession>A0A067QVK0</accession>
<proteinExistence type="predicted"/>
<gene>
    <name evidence="1" type="ORF">L798_01239</name>
</gene>
<dbReference type="EMBL" id="KK853326">
    <property type="protein sequence ID" value="KDR08482.1"/>
    <property type="molecule type" value="Genomic_DNA"/>
</dbReference>
<organism evidence="1 2">
    <name type="scientific">Zootermopsis nevadensis</name>
    <name type="common">Dampwood termite</name>
    <dbReference type="NCBI Taxonomy" id="136037"/>
    <lineage>
        <taxon>Eukaryota</taxon>
        <taxon>Metazoa</taxon>
        <taxon>Ecdysozoa</taxon>
        <taxon>Arthropoda</taxon>
        <taxon>Hexapoda</taxon>
        <taxon>Insecta</taxon>
        <taxon>Pterygota</taxon>
        <taxon>Neoptera</taxon>
        <taxon>Polyneoptera</taxon>
        <taxon>Dictyoptera</taxon>
        <taxon>Blattodea</taxon>
        <taxon>Blattoidea</taxon>
        <taxon>Termitoidae</taxon>
        <taxon>Termopsidae</taxon>
        <taxon>Zootermopsis</taxon>
    </lineage>
</organism>
<dbReference type="AlphaFoldDB" id="A0A067QVK0"/>
<name>A0A067QVK0_ZOONE</name>